<dbReference type="Gene3D" id="1.10.150.20">
    <property type="entry name" value="5' to 3' exonuclease, C-terminal subdomain"/>
    <property type="match status" value="1"/>
</dbReference>
<comment type="caution">
    <text evidence="17">The sequence shown here is derived from an EMBL/GenBank/DDBJ whole genome shotgun (WGS) entry which is preliminary data.</text>
</comment>
<dbReference type="SUPFAM" id="SSF100879">
    <property type="entry name" value="Lesion bypass DNA polymerase (Y-family), little finger domain"/>
    <property type="match status" value="1"/>
</dbReference>
<sequence length="422" mass="47553">MVERIIFHIDVNSAFLSWEAAYRVQVLGDCVDLRTLPSAVGGDREQRKGVILAKSIAAKAYGVQTGEPITSALMKCPDLVIVKPNHELYEACSREFITLLRTYTPVVEQYSIDEAFMDMTGTEGLYGSPLSIAQVIKDRIEQELGFTVNIGISSNKLLAKMASDFKKPNLIHTLFPYEIEDKMWPMPVRELFFVGRAAEEKLKRLGIRTIGDLAKADMKMLRTYLGKQGEVIYHYANGIDSLEVATKKIPNKGYGNATTIPYDVSCKEDAQKILLSLCETVGMRLRKDGARASCIAVSMVDTFFERRSHQMMLISPTDVTHQLYTCVCKLLRESWDYKMPIRQLGVHTSHITYEKEEQCTLFDTPETTKYGRLDQAVDQIRQKFGEDAIMRSTFVGSKLDHMAGGIAKEKKTGITHCEVTEE</sequence>
<dbReference type="InterPro" id="IPR043502">
    <property type="entry name" value="DNA/RNA_pol_sf"/>
</dbReference>
<dbReference type="Proteomes" id="UP001169242">
    <property type="component" value="Unassembled WGS sequence"/>
</dbReference>
<evidence type="ECO:0000256" key="10">
    <source>
        <dbReference type="ARBA" id="ARBA00022842"/>
    </source>
</evidence>
<dbReference type="AlphaFoldDB" id="A0AA42DS39"/>
<dbReference type="CDD" id="cd03586">
    <property type="entry name" value="PolY_Pol_IV_kappa"/>
    <property type="match status" value="1"/>
</dbReference>
<dbReference type="GO" id="GO:0005829">
    <property type="term" value="C:cytosol"/>
    <property type="evidence" value="ECO:0007669"/>
    <property type="project" value="TreeGrafter"/>
</dbReference>
<comment type="catalytic activity">
    <reaction evidence="14 15">
        <text>DNA(n) + a 2'-deoxyribonucleoside 5'-triphosphate = DNA(n+1) + diphosphate</text>
        <dbReference type="Rhea" id="RHEA:22508"/>
        <dbReference type="Rhea" id="RHEA-COMP:17339"/>
        <dbReference type="Rhea" id="RHEA-COMP:17340"/>
        <dbReference type="ChEBI" id="CHEBI:33019"/>
        <dbReference type="ChEBI" id="CHEBI:61560"/>
        <dbReference type="ChEBI" id="CHEBI:173112"/>
        <dbReference type="EC" id="2.7.7.7"/>
    </reaction>
</comment>
<evidence type="ECO:0000256" key="3">
    <source>
        <dbReference type="ARBA" id="ARBA00022457"/>
    </source>
</evidence>
<protein>
    <recommendedName>
        <fullName evidence="15">DNA polymerase IV</fullName>
        <shortName evidence="15">Pol IV</shortName>
        <ecNumber evidence="15">2.7.7.7</ecNumber>
    </recommendedName>
</protein>
<evidence type="ECO:0000256" key="15">
    <source>
        <dbReference type="HAMAP-Rule" id="MF_01113"/>
    </source>
</evidence>
<accession>A0AA42DS39</accession>
<dbReference type="InterPro" id="IPR022880">
    <property type="entry name" value="DNApol_IV"/>
</dbReference>
<evidence type="ECO:0000259" key="16">
    <source>
        <dbReference type="PROSITE" id="PS50173"/>
    </source>
</evidence>
<dbReference type="InterPro" id="IPR053848">
    <property type="entry name" value="IMS_HHH_1"/>
</dbReference>
<keyword evidence="11 15" id="KW-0239">DNA-directed DNA polymerase</keyword>
<name>A0AA42DS39_9FIRM</name>
<evidence type="ECO:0000256" key="9">
    <source>
        <dbReference type="ARBA" id="ARBA00022763"/>
    </source>
</evidence>
<feature type="binding site" evidence="15">
    <location>
        <position position="10"/>
    </location>
    <ligand>
        <name>Mg(2+)</name>
        <dbReference type="ChEBI" id="CHEBI:18420"/>
    </ligand>
</feature>
<dbReference type="Gene3D" id="3.30.70.270">
    <property type="match status" value="1"/>
</dbReference>
<dbReference type="Pfam" id="PF00817">
    <property type="entry name" value="IMS"/>
    <property type="match status" value="1"/>
</dbReference>
<evidence type="ECO:0000256" key="4">
    <source>
        <dbReference type="ARBA" id="ARBA00022490"/>
    </source>
</evidence>
<evidence type="ECO:0000256" key="1">
    <source>
        <dbReference type="ARBA" id="ARBA00004496"/>
    </source>
</evidence>
<dbReference type="InterPro" id="IPR001126">
    <property type="entry name" value="UmuC"/>
</dbReference>
<comment type="subcellular location">
    <subcellularLocation>
        <location evidence="1 15">Cytoplasm</location>
    </subcellularLocation>
</comment>
<keyword evidence="6 15" id="KW-0548">Nucleotidyltransferase</keyword>
<dbReference type="GO" id="GO:0006261">
    <property type="term" value="P:DNA-templated DNA replication"/>
    <property type="evidence" value="ECO:0007669"/>
    <property type="project" value="UniProtKB-UniRule"/>
</dbReference>
<proteinExistence type="inferred from homology"/>
<keyword evidence="3 15" id="KW-0515">Mutator protein</keyword>
<dbReference type="EC" id="2.7.7.7" evidence="15"/>
<dbReference type="Gene3D" id="3.40.1170.60">
    <property type="match status" value="1"/>
</dbReference>
<dbReference type="RefSeq" id="WP_271013623.1">
    <property type="nucleotide sequence ID" value="NZ_JAQIFT010000069.1"/>
</dbReference>
<dbReference type="InterPro" id="IPR050116">
    <property type="entry name" value="DNA_polymerase-Y"/>
</dbReference>
<feature type="site" description="Substrate discrimination" evidence="15">
    <location>
        <position position="15"/>
    </location>
</feature>
<dbReference type="PANTHER" id="PTHR11076:SF35">
    <property type="entry name" value="DNA REPAIR PROTEIN HOMOLOG YOBH"/>
    <property type="match status" value="1"/>
</dbReference>
<keyword evidence="18" id="KW-1185">Reference proteome</keyword>
<evidence type="ECO:0000256" key="14">
    <source>
        <dbReference type="ARBA" id="ARBA00049244"/>
    </source>
</evidence>
<evidence type="ECO:0000313" key="17">
    <source>
        <dbReference type="EMBL" id="MDA3733957.1"/>
    </source>
</evidence>
<evidence type="ECO:0000256" key="13">
    <source>
        <dbReference type="ARBA" id="ARBA00023204"/>
    </source>
</evidence>
<evidence type="ECO:0000256" key="11">
    <source>
        <dbReference type="ARBA" id="ARBA00022932"/>
    </source>
</evidence>
<keyword evidence="7 15" id="KW-0235">DNA replication</keyword>
<keyword evidence="10 15" id="KW-0460">Magnesium</keyword>
<evidence type="ECO:0000256" key="8">
    <source>
        <dbReference type="ARBA" id="ARBA00022723"/>
    </source>
</evidence>
<evidence type="ECO:0000256" key="12">
    <source>
        <dbReference type="ARBA" id="ARBA00023125"/>
    </source>
</evidence>
<keyword evidence="8 15" id="KW-0479">Metal-binding</keyword>
<dbReference type="GO" id="GO:0042276">
    <property type="term" value="P:error-prone translesion synthesis"/>
    <property type="evidence" value="ECO:0007669"/>
    <property type="project" value="TreeGrafter"/>
</dbReference>
<dbReference type="InterPro" id="IPR017961">
    <property type="entry name" value="DNA_pol_Y-fam_little_finger"/>
</dbReference>
<evidence type="ECO:0000256" key="7">
    <source>
        <dbReference type="ARBA" id="ARBA00022705"/>
    </source>
</evidence>
<evidence type="ECO:0000256" key="2">
    <source>
        <dbReference type="ARBA" id="ARBA00010945"/>
    </source>
</evidence>
<keyword evidence="5 15" id="KW-0808">Transferase</keyword>
<reference evidence="17" key="1">
    <citation type="journal article" date="2023" name="Int. J. Syst. Evol. Microbiol.">
        <title>&lt;i&gt;Holtiella tumoricola&lt;/i&gt; gen. nov. sp. nov., isolated from a human clinical sample.</title>
        <authorList>
            <person name="Allen-Vercoe E."/>
            <person name="Daigneault M.C."/>
            <person name="Vancuren S.J."/>
            <person name="Cochrane K."/>
            <person name="O'Neal L.L."/>
            <person name="Sankaranarayanan K."/>
            <person name="Lawson P.A."/>
        </authorList>
    </citation>
    <scope>NUCLEOTIDE SEQUENCE</scope>
    <source>
        <strain evidence="17">CC70A</strain>
    </source>
</reference>
<feature type="binding site" evidence="15">
    <location>
        <position position="113"/>
    </location>
    <ligand>
        <name>Mg(2+)</name>
        <dbReference type="ChEBI" id="CHEBI:18420"/>
    </ligand>
</feature>
<feature type="active site" evidence="15">
    <location>
        <position position="114"/>
    </location>
</feature>
<dbReference type="GO" id="GO:0003684">
    <property type="term" value="F:damaged DNA binding"/>
    <property type="evidence" value="ECO:0007669"/>
    <property type="project" value="InterPro"/>
</dbReference>
<comment type="subunit">
    <text evidence="15">Monomer.</text>
</comment>
<dbReference type="Pfam" id="PF11799">
    <property type="entry name" value="IMS_C"/>
    <property type="match status" value="1"/>
</dbReference>
<dbReference type="GO" id="GO:0003887">
    <property type="term" value="F:DNA-directed DNA polymerase activity"/>
    <property type="evidence" value="ECO:0007669"/>
    <property type="project" value="UniProtKB-UniRule"/>
</dbReference>
<dbReference type="SUPFAM" id="SSF56672">
    <property type="entry name" value="DNA/RNA polymerases"/>
    <property type="match status" value="1"/>
</dbReference>
<comment type="cofactor">
    <cofactor evidence="15">
        <name>Mg(2+)</name>
        <dbReference type="ChEBI" id="CHEBI:18420"/>
    </cofactor>
    <text evidence="15">Binds 2 magnesium ions per subunit.</text>
</comment>
<comment type="function">
    <text evidence="15">Poorly processive, error-prone DNA polymerase involved in untargeted mutagenesis. Copies undamaged DNA at stalled replication forks, which arise in vivo from mismatched or misaligned primer ends. These misaligned primers can be extended by PolIV. Exhibits no 3'-5' exonuclease (proofreading) activity. May be involved in translesional synthesis, in conjunction with the beta clamp from PolIII.</text>
</comment>
<keyword evidence="13 15" id="KW-0234">DNA repair</keyword>
<dbReference type="HAMAP" id="MF_01113">
    <property type="entry name" value="DNApol_IV"/>
    <property type="match status" value="1"/>
</dbReference>
<keyword evidence="12 15" id="KW-0238">DNA-binding</keyword>
<evidence type="ECO:0000256" key="6">
    <source>
        <dbReference type="ARBA" id="ARBA00022695"/>
    </source>
</evidence>
<gene>
    <name evidence="15" type="primary">dinB</name>
    <name evidence="17" type="ORF">PBV87_21005</name>
</gene>
<feature type="domain" description="UmuC" evidence="16">
    <location>
        <begin position="6"/>
        <end position="195"/>
    </location>
</feature>
<comment type="similarity">
    <text evidence="2 15">Belongs to the DNA polymerase type-Y family.</text>
</comment>
<dbReference type="PROSITE" id="PS50173">
    <property type="entry name" value="UMUC"/>
    <property type="match status" value="1"/>
</dbReference>
<dbReference type="InterPro" id="IPR036775">
    <property type="entry name" value="DNA_pol_Y-fam_lit_finger_sf"/>
</dbReference>
<dbReference type="Pfam" id="PF21999">
    <property type="entry name" value="IMS_HHH_1"/>
    <property type="match status" value="1"/>
</dbReference>
<organism evidence="17 18">
    <name type="scientific">Holtiella tumoricola</name>
    <dbReference type="NCBI Taxonomy" id="3018743"/>
    <lineage>
        <taxon>Bacteria</taxon>
        <taxon>Bacillati</taxon>
        <taxon>Bacillota</taxon>
        <taxon>Clostridia</taxon>
        <taxon>Lachnospirales</taxon>
        <taxon>Cellulosilyticaceae</taxon>
        <taxon>Holtiella</taxon>
    </lineage>
</organism>
<dbReference type="PANTHER" id="PTHR11076">
    <property type="entry name" value="DNA REPAIR POLYMERASE UMUC / TRANSFERASE FAMILY MEMBER"/>
    <property type="match status" value="1"/>
</dbReference>
<dbReference type="InterPro" id="IPR043128">
    <property type="entry name" value="Rev_trsase/Diguanyl_cyclase"/>
</dbReference>
<evidence type="ECO:0000256" key="5">
    <source>
        <dbReference type="ARBA" id="ARBA00022679"/>
    </source>
</evidence>
<dbReference type="EMBL" id="JAQIFT010000069">
    <property type="protein sequence ID" value="MDA3733957.1"/>
    <property type="molecule type" value="Genomic_DNA"/>
</dbReference>
<keyword evidence="9 15" id="KW-0227">DNA damage</keyword>
<dbReference type="Gene3D" id="3.30.1490.100">
    <property type="entry name" value="DNA polymerase, Y-family, little finger domain"/>
    <property type="match status" value="1"/>
</dbReference>
<keyword evidence="4 15" id="KW-0963">Cytoplasm</keyword>
<dbReference type="GO" id="GO:0009432">
    <property type="term" value="P:SOS response"/>
    <property type="evidence" value="ECO:0007669"/>
    <property type="project" value="TreeGrafter"/>
</dbReference>
<dbReference type="GO" id="GO:0006281">
    <property type="term" value="P:DNA repair"/>
    <property type="evidence" value="ECO:0007669"/>
    <property type="project" value="UniProtKB-UniRule"/>
</dbReference>
<evidence type="ECO:0000313" key="18">
    <source>
        <dbReference type="Proteomes" id="UP001169242"/>
    </source>
</evidence>
<dbReference type="GO" id="GO:0000287">
    <property type="term" value="F:magnesium ion binding"/>
    <property type="evidence" value="ECO:0007669"/>
    <property type="project" value="UniProtKB-UniRule"/>
</dbReference>